<dbReference type="SUPFAM" id="SSF82109">
    <property type="entry name" value="MIR domain"/>
    <property type="match status" value="2"/>
</dbReference>
<dbReference type="SUPFAM" id="SSF100909">
    <property type="entry name" value="IP3 receptor type 1 binding core, domain 2"/>
    <property type="match status" value="1"/>
</dbReference>
<dbReference type="PRINTS" id="PR00779">
    <property type="entry name" value="INSP3RECEPTR"/>
</dbReference>
<keyword evidence="11" id="KW-1071">Ligand-gated ion channel</keyword>
<organism evidence="15 16">
    <name type="scientific">Achlya hypogyna</name>
    <name type="common">Oomycete</name>
    <name type="synonym">Protoachlya hypogyna</name>
    <dbReference type="NCBI Taxonomy" id="1202772"/>
    <lineage>
        <taxon>Eukaryota</taxon>
        <taxon>Sar</taxon>
        <taxon>Stramenopiles</taxon>
        <taxon>Oomycota</taxon>
        <taxon>Saprolegniomycetes</taxon>
        <taxon>Saprolegniales</taxon>
        <taxon>Achlyaceae</taxon>
        <taxon>Achlya</taxon>
    </lineage>
</organism>
<keyword evidence="16" id="KW-1185">Reference proteome</keyword>
<proteinExistence type="inferred from homology"/>
<evidence type="ECO:0000256" key="3">
    <source>
        <dbReference type="ARBA" id="ARBA00022448"/>
    </source>
</evidence>
<sequence>MERPHRKREGNTLYEGDIVYLNFQGDGYVHSDGFVDVRVGSLGETTATAATFAGCLFRVVPKLTYEAHKALRKVQEQDGPDIAEKVETFAQQVAAEVEANNALLQHIEASGSAVMYGQPVQLQHVASGKFLTSKAKTLADVDKTSMKVVLETTGSTKAQFTFIPRYKTRALGSAVMYRDSVCLARAKYTSHYLHLSPGAYPRDALGRSEVNISYKESVLRVLKYSENVFPPHRCLQAGKIYRLFHLECQAYITMSTNPHMAKPPYLRQILPDSNYMAPGNLSLKSLFVLERVDAKVGGPVQSFAETYRFRHLATGRYLALQANHEHNDERIDVVGAEANSDVAMSHFLLRPMAGENDSANNVHQAYCIETPEGSLRLHNPNRAKPNHALKQKASYYLAASTRLCDEDCFKLVEASATETYEASYLSSAVSHLAQYRTAISTALQRRQAITHEYLMLPLTALRGLLLFLVSDNDDAPILHRQEQGRECKLLDTLYELLRCAKENDIASHELAVDPALRVVHRVHRFVNQVLVAAVTNNLCNKTYVAKRSDAAFYARDEPRPTYMEETRGYFGSETGSKSVYRSLFLNNPALLEHAVDLDLVQTSCRNIEAKGVKAHGILHFLSTICACDGRNLPRNQELIVRTLYGLTTQTDLQTTRYNVLIEASPCPNPVRIVSPAVKDFVMSAPSGASQFGHNGHPLGYDMLTKGYVNIVVSWKAGENWTSGLFYPPSELALAPVVDAAMSSDLAEYDQHIGAAHRDWVLLEHIAWTLQPEEMFPAVFNGKLWADEWPEIERDHERLETFERIRSLANYYHLQLQLFAELLRGGCVTSIEILSAHFSYHMLLSGVANPCLPHVLRTSFSTMLHLCWLYRFPHEPLLVPRYVYNFDDIPRLDSQSAIVLAHYELKAGHPALSSDDEFISYPFADKFAFVQGVVHETMVHMSQNKAELSSVDANAFLSSLLVMVDWLIRCGFYPDMEAYQRLLYPLVRLLDGRNTQFTLASTALLNVPSTSSLDATARYHRNKLSDSMTRCKMQICKIFQAINIIWRSYEVYMLLSHFKHVGLQEMTEVNVDDTPEKQLKPMQGLADDAARLLTGSKKSNRFVQLFNKSPLDMRSAAKLPLATICLDLIMYDDDALVHEALVLLLQLHSRQDMVLNYLMQCVLVHPVPPSRHIAPMTISSCYVLKEMEYIAPLLRHYIQSFESPSLCDQLCDVNKVPLGYVGVARLLVEILKKLQEFCADIMSASDAREPNAEKQTILLQLHVHEDVMQLLRMPVAHLESRYRADMVAVKRECCIFFQRLMAKNPMGQWAMFPYLPELIARFEELQNIGDVLIAIFVDNRELCSGISEEAIWTTMKLLNELVGQLRAGDDSGLSTVCTILNFLTHYMIPDHVPMKANQVHLFSVLTHAQFEHTILPFAQGIDPSMEVSSIDIMTTDGYLALQSYVRDQGHTSTLFYFEKLLALLSSMCRGKTYKTEVECQQLYPLNFVLTLLLDAEMPLSLKVVAGKFLAEVFLDTDLQVDPRICVMPAVWNVLLHCSTQIAAYNAFLYKGQGAPSEAAPGPTFDELSRYVFEGNLCIVTAFFGSVYDATAEDLDEKTVHIVQALKSDIRSLKKRGKLDDAQREICDRCGIALGLPVVKKSSLPPLQVARPGIRHGASNSNVRHRNAIAKRRTAASLREVMSNECTFDQFKWSLLESTDISASIQDELQELVTDLERIEALTDKAAPGAGDDRANTVTKQLLCSRIIKFIGDNATSSCVVNTLEVLLRVVSSKHISEEARTSLQTAELEEAQELYQATQTFMASCGAAKLILTLIATAHNPATVLKAIEFGVHLVGGGNGTVQAMLYEGMQAGDERFFLKIDAILHAAIDQVREARRMLKYISEARQTAMEVSTTVQSVSGPENKNNILAFAPLSDANTTISGDVLVQFLSMLAEGHNLEMQLVMLDQTTVGNSVSINILQTVTSYLAILVKDEAQLATMSASDVSSLDACWLFLGEYMQGPCSANQEFLTGSVMVEIFRKTLKAQIHVLGPDTPPDLPTAEAIKRLKANAVKAMVSLLEGRVDDRVEVRLRSTLELKAIKNRLLEIFEQFHTEKNRHLSDTSWDERFLEEGVELFTLAMCVFPASQDGAEQLAPEANKGAKAPRRGEFASEAAFKAAKAEWRRKTMYAKAYNFFKDLHCTVEIWWGTNEPRLDTVHFPLPSHCRMFAFLTNKKEQLLNEFNYKSNERLKQFVDAAAELDEQMAHIELLSRFLLYNLLRPYIPLLKSLSFLLAIFMNLIMLVAFQHSDESLERHFVPQSLKNPMQYFGIIQIFLSSAVLLFMLVISVPLVFRARLNAMIKNSLDSYNARKSQRKLLEALEFDLADLKTIIQIDEVGKQLKKGVLGLQSTAKDLFLSVIQIYRSYLPLLRMILIIFLLQLTLLQAFPSFPTAVPFIILFWPFVRNTRHYLDTSCSVVGLVYTFIYDVVFDKHTAFYIVYLTTACLAYLYHPIFYGFHLLDLVIMSPSLQNVVRAVTKPGRALALTCLLGLFVIYFYTMVLFFFLPSDATDDSEHIPYCSTMIDCFVFFVHRGLLSGGGIGDFLTNGLNHPPNFYSRSVYWYRLLFDLSFFVLVIVLLLNIIFGITIDTFGELRTEANEKLGLMQNQCFICGLGRDVFDAHYLEQGVSDGFLRHIKHEHNMWSYLYFIVHLRSKDITNCSGPEAFVKTLLEKDDLSWFPQGMAKCLTKANVASTERELSGIKDHLKTLSAQMEHITSVATETA</sequence>
<evidence type="ECO:0000256" key="8">
    <source>
        <dbReference type="ARBA" id="ARBA00023065"/>
    </source>
</evidence>
<keyword evidence="3" id="KW-0813">Transport</keyword>
<dbReference type="SMART" id="SM00472">
    <property type="entry name" value="MIR"/>
    <property type="match status" value="2"/>
</dbReference>
<evidence type="ECO:0000256" key="5">
    <source>
        <dbReference type="ARBA" id="ARBA00022737"/>
    </source>
</evidence>
<accession>A0A1V9Z8I1</accession>
<dbReference type="InterPro" id="IPR035910">
    <property type="entry name" value="RyR/IP3R_RIH_dom_sf"/>
</dbReference>
<keyword evidence="6" id="KW-0256">Endoplasmic reticulum</keyword>
<evidence type="ECO:0000313" key="15">
    <source>
        <dbReference type="EMBL" id="OQR94217.1"/>
    </source>
</evidence>
<evidence type="ECO:0000256" key="7">
    <source>
        <dbReference type="ARBA" id="ARBA00022989"/>
    </source>
</evidence>
<keyword evidence="4 13" id="KW-0812">Transmembrane</keyword>
<dbReference type="InterPro" id="IPR000699">
    <property type="entry name" value="RIH_dom"/>
</dbReference>
<dbReference type="GO" id="GO:0005789">
    <property type="term" value="C:endoplasmic reticulum membrane"/>
    <property type="evidence" value="ECO:0007669"/>
    <property type="project" value="UniProtKB-SubCell"/>
</dbReference>
<feature type="domain" description="MIR" evidence="14">
    <location>
        <begin position="111"/>
        <end position="165"/>
    </location>
</feature>
<keyword evidence="12" id="KW-0407">Ion channel</keyword>
<name>A0A1V9Z8I1_ACHHY</name>
<keyword evidence="7 13" id="KW-1133">Transmembrane helix</keyword>
<evidence type="ECO:0000256" key="11">
    <source>
        <dbReference type="ARBA" id="ARBA00023286"/>
    </source>
</evidence>
<dbReference type="PANTHER" id="PTHR13715">
    <property type="entry name" value="RYANODINE RECEPTOR AND IP3 RECEPTOR"/>
    <property type="match status" value="1"/>
</dbReference>
<dbReference type="OrthoDB" id="300855at2759"/>
<evidence type="ECO:0000256" key="9">
    <source>
        <dbReference type="ARBA" id="ARBA00023136"/>
    </source>
</evidence>
<dbReference type="InterPro" id="IPR005821">
    <property type="entry name" value="Ion_trans_dom"/>
</dbReference>
<evidence type="ECO:0000256" key="12">
    <source>
        <dbReference type="ARBA" id="ARBA00023303"/>
    </source>
</evidence>
<dbReference type="GO" id="GO:0005220">
    <property type="term" value="F:inositol 1,4,5-trisphosphate-gated calcium channel activity"/>
    <property type="evidence" value="ECO:0007669"/>
    <property type="project" value="InterPro"/>
</dbReference>
<dbReference type="Proteomes" id="UP000243579">
    <property type="component" value="Unassembled WGS sequence"/>
</dbReference>
<dbReference type="Pfam" id="PF00520">
    <property type="entry name" value="Ion_trans"/>
    <property type="match status" value="1"/>
</dbReference>
<dbReference type="Pfam" id="PF08709">
    <property type="entry name" value="Ins145_P3_rec"/>
    <property type="match status" value="1"/>
</dbReference>
<gene>
    <name evidence="15" type="ORF">ACHHYP_01596</name>
</gene>
<comment type="similarity">
    <text evidence="2">Belongs to the InsP3 receptor family.</text>
</comment>
<evidence type="ECO:0000256" key="2">
    <source>
        <dbReference type="ARBA" id="ARBA00009453"/>
    </source>
</evidence>
<dbReference type="GO" id="GO:0070679">
    <property type="term" value="F:inositol 1,4,5 trisphosphate binding"/>
    <property type="evidence" value="ECO:0007669"/>
    <property type="project" value="InterPro"/>
</dbReference>
<keyword evidence="9 13" id="KW-0472">Membrane</keyword>
<feature type="transmembrane region" description="Helical" evidence="13">
    <location>
        <begin position="2447"/>
        <end position="2467"/>
    </location>
</feature>
<protein>
    <submittedName>
        <fullName evidence="15">Inositol 1,4,5trisphosphate receptor type 2</fullName>
    </submittedName>
</protein>
<dbReference type="InterPro" id="IPR013662">
    <property type="entry name" value="RIH_assoc-dom"/>
</dbReference>
<comment type="subcellular location">
    <subcellularLocation>
        <location evidence="1">Endoplasmic reticulum membrane</location>
        <topology evidence="1">Multi-pass membrane protein</topology>
    </subcellularLocation>
</comment>
<dbReference type="InterPro" id="IPR015925">
    <property type="entry name" value="Ryanodine_IP3_receptor"/>
</dbReference>
<dbReference type="Gene3D" id="2.80.10.50">
    <property type="match status" value="2"/>
</dbReference>
<dbReference type="PANTHER" id="PTHR13715:SF99">
    <property type="entry name" value="INOSITOL 1,4,5-TRISPHOSPHATE RECEPTOR-LIKE PROTEIN A"/>
    <property type="match status" value="1"/>
</dbReference>
<keyword evidence="5" id="KW-0677">Repeat</keyword>
<dbReference type="Pfam" id="PF02815">
    <property type="entry name" value="MIR"/>
    <property type="match status" value="1"/>
</dbReference>
<dbReference type="InterPro" id="IPR036300">
    <property type="entry name" value="MIR_dom_sf"/>
</dbReference>
<keyword evidence="10 15" id="KW-0675">Receptor</keyword>
<reference evidence="15 16" key="1">
    <citation type="journal article" date="2014" name="Genome Biol. Evol.">
        <title>The secreted proteins of Achlya hypogyna and Thraustotheca clavata identify the ancestral oomycete secretome and reveal gene acquisitions by horizontal gene transfer.</title>
        <authorList>
            <person name="Misner I."/>
            <person name="Blouin N."/>
            <person name="Leonard G."/>
            <person name="Richards T.A."/>
            <person name="Lane C.E."/>
        </authorList>
    </citation>
    <scope>NUCLEOTIDE SEQUENCE [LARGE SCALE GENOMIC DNA]</scope>
    <source>
        <strain evidence="15 16">ATCC 48635</strain>
    </source>
</reference>
<dbReference type="Pfam" id="PF01365">
    <property type="entry name" value="RYDR_ITPR"/>
    <property type="match status" value="2"/>
</dbReference>
<dbReference type="Pfam" id="PF08454">
    <property type="entry name" value="RIH_assoc"/>
    <property type="match status" value="1"/>
</dbReference>
<feature type="transmembrane region" description="Helical" evidence="13">
    <location>
        <begin position="2474"/>
        <end position="2497"/>
    </location>
</feature>
<evidence type="ECO:0000256" key="1">
    <source>
        <dbReference type="ARBA" id="ARBA00004477"/>
    </source>
</evidence>
<feature type="transmembrane region" description="Helical" evidence="13">
    <location>
        <begin position="2305"/>
        <end position="2330"/>
    </location>
</feature>
<dbReference type="EMBL" id="JNBR01000370">
    <property type="protein sequence ID" value="OQR94217.1"/>
    <property type="molecule type" value="Genomic_DNA"/>
</dbReference>
<evidence type="ECO:0000256" key="13">
    <source>
        <dbReference type="SAM" id="Phobius"/>
    </source>
</evidence>
<dbReference type="STRING" id="1202772.A0A1V9Z8I1"/>
<dbReference type="InterPro" id="IPR000493">
    <property type="entry name" value="InsP3_rcpt"/>
</dbReference>
<evidence type="ECO:0000256" key="6">
    <source>
        <dbReference type="ARBA" id="ARBA00022824"/>
    </source>
</evidence>
<evidence type="ECO:0000256" key="10">
    <source>
        <dbReference type="ARBA" id="ARBA00023170"/>
    </source>
</evidence>
<dbReference type="PROSITE" id="PS50919">
    <property type="entry name" value="MIR"/>
    <property type="match status" value="1"/>
</dbReference>
<evidence type="ECO:0000256" key="4">
    <source>
        <dbReference type="ARBA" id="ARBA00022692"/>
    </source>
</evidence>
<dbReference type="InterPro" id="IPR014821">
    <property type="entry name" value="Ins145_P3_rcpt"/>
</dbReference>
<keyword evidence="8" id="KW-0406">Ion transport</keyword>
<comment type="caution">
    <text evidence="15">The sequence shown here is derived from an EMBL/GenBank/DDBJ whole genome shotgun (WGS) entry which is preliminary data.</text>
</comment>
<evidence type="ECO:0000259" key="14">
    <source>
        <dbReference type="PROSITE" id="PS50919"/>
    </source>
</evidence>
<evidence type="ECO:0000313" key="16">
    <source>
        <dbReference type="Proteomes" id="UP000243579"/>
    </source>
</evidence>
<dbReference type="InterPro" id="IPR016093">
    <property type="entry name" value="MIR_motif"/>
</dbReference>
<feature type="transmembrane region" description="Helical" evidence="13">
    <location>
        <begin position="2597"/>
        <end position="2622"/>
    </location>
</feature>
<feature type="transmembrane region" description="Helical" evidence="13">
    <location>
        <begin position="2410"/>
        <end position="2441"/>
    </location>
</feature>
<feature type="transmembrane region" description="Helical" evidence="13">
    <location>
        <begin position="2517"/>
        <end position="2541"/>
    </location>
</feature>